<dbReference type="AlphaFoldDB" id="A0A381T0U9"/>
<sequence length="23" mass="2467">MIWGGLIGMVPKGFQLPLLSLVP</sequence>
<name>A0A381T0U9_9ZZZZ</name>
<accession>A0A381T0U9</accession>
<protein>
    <submittedName>
        <fullName evidence="1">Uncharacterized protein</fullName>
    </submittedName>
</protein>
<evidence type="ECO:0000313" key="1">
    <source>
        <dbReference type="EMBL" id="SVA09188.1"/>
    </source>
</evidence>
<gene>
    <name evidence="1" type="ORF">METZ01_LOCUS62042</name>
</gene>
<dbReference type="EMBL" id="UINC01003780">
    <property type="protein sequence ID" value="SVA09188.1"/>
    <property type="molecule type" value="Genomic_DNA"/>
</dbReference>
<proteinExistence type="predicted"/>
<reference evidence="1" key="1">
    <citation type="submission" date="2018-05" db="EMBL/GenBank/DDBJ databases">
        <authorList>
            <person name="Lanie J.A."/>
            <person name="Ng W.-L."/>
            <person name="Kazmierczak K.M."/>
            <person name="Andrzejewski T.M."/>
            <person name="Davidsen T.M."/>
            <person name="Wayne K.J."/>
            <person name="Tettelin H."/>
            <person name="Glass J.I."/>
            <person name="Rusch D."/>
            <person name="Podicherti R."/>
            <person name="Tsui H.-C.T."/>
            <person name="Winkler M.E."/>
        </authorList>
    </citation>
    <scope>NUCLEOTIDE SEQUENCE</scope>
</reference>
<organism evidence="1">
    <name type="scientific">marine metagenome</name>
    <dbReference type="NCBI Taxonomy" id="408172"/>
    <lineage>
        <taxon>unclassified sequences</taxon>
        <taxon>metagenomes</taxon>
        <taxon>ecological metagenomes</taxon>
    </lineage>
</organism>